<organism evidence="1">
    <name type="scientific">marine sediment metagenome</name>
    <dbReference type="NCBI Taxonomy" id="412755"/>
    <lineage>
        <taxon>unclassified sequences</taxon>
        <taxon>metagenomes</taxon>
        <taxon>ecological metagenomes</taxon>
    </lineage>
</organism>
<dbReference type="AlphaFoldDB" id="A0A0F9THA4"/>
<sequence length="129" mass="14706">MNIHRMLLQEVYLRDYRIPCACDYDKCETLKMRGRLQAALNIPLDIAQARFEDRHILKIRSTGETGWIYQGEVLKYELKSGSLTLHIEGAVPTSVNIDNLLIEVTPPTRMIPDSVFVSLAENLEMVTDA</sequence>
<accession>A0A0F9THA4</accession>
<proteinExistence type="predicted"/>
<name>A0A0F9THA4_9ZZZZ</name>
<reference evidence="1" key="1">
    <citation type="journal article" date="2015" name="Nature">
        <title>Complex archaea that bridge the gap between prokaryotes and eukaryotes.</title>
        <authorList>
            <person name="Spang A."/>
            <person name="Saw J.H."/>
            <person name="Jorgensen S.L."/>
            <person name="Zaremba-Niedzwiedzka K."/>
            <person name="Martijn J."/>
            <person name="Lind A.E."/>
            <person name="van Eijk R."/>
            <person name="Schleper C."/>
            <person name="Guy L."/>
            <person name="Ettema T.J."/>
        </authorList>
    </citation>
    <scope>NUCLEOTIDE SEQUENCE</scope>
</reference>
<gene>
    <name evidence="1" type="ORF">LCGC14_0347360</name>
</gene>
<dbReference type="EMBL" id="LAZR01000258">
    <property type="protein sequence ID" value="KKN78669.1"/>
    <property type="molecule type" value="Genomic_DNA"/>
</dbReference>
<evidence type="ECO:0000313" key="1">
    <source>
        <dbReference type="EMBL" id="KKN78669.1"/>
    </source>
</evidence>
<comment type="caution">
    <text evidence="1">The sequence shown here is derived from an EMBL/GenBank/DDBJ whole genome shotgun (WGS) entry which is preliminary data.</text>
</comment>
<protein>
    <submittedName>
        <fullName evidence="1">Uncharacterized protein</fullName>
    </submittedName>
</protein>